<accession>A0A1I0HHI2</accession>
<reference evidence="2" key="1">
    <citation type="submission" date="2016-10" db="EMBL/GenBank/DDBJ databases">
        <authorList>
            <person name="Varghese N."/>
            <person name="Submissions S."/>
        </authorList>
    </citation>
    <scope>NUCLEOTIDE SEQUENCE [LARGE SCALE GENOMIC DNA]</scope>
    <source>
        <strain evidence="2">DSM 1551</strain>
    </source>
</reference>
<organism evidence="1 2">
    <name type="scientific">Thomasclavelia cocleata</name>
    <dbReference type="NCBI Taxonomy" id="69824"/>
    <lineage>
        <taxon>Bacteria</taxon>
        <taxon>Bacillati</taxon>
        <taxon>Bacillota</taxon>
        <taxon>Erysipelotrichia</taxon>
        <taxon>Erysipelotrichales</taxon>
        <taxon>Coprobacillaceae</taxon>
        <taxon>Thomasclavelia</taxon>
    </lineage>
</organism>
<dbReference type="Proteomes" id="UP000198558">
    <property type="component" value="Unassembled WGS sequence"/>
</dbReference>
<name>A0A1I0HHI2_9FIRM</name>
<dbReference type="GeneID" id="78289459"/>
<evidence type="ECO:0000313" key="2">
    <source>
        <dbReference type="Proteomes" id="UP000198558"/>
    </source>
</evidence>
<proteinExistence type="predicted"/>
<sequence length="229" mass="27589">MNRSEMREIDQHTIADWPIEIHNLSEIPEEYQREILISLNNNILDYVLIFAPSCRMVKESFDYLFAYGKDEVVYFKKEFGTIKHTVIKRINIFKIITRKELLDAEIIIESKDGMIVFPYVPSSYYLYDPFLNWLMGLKVDFLPHIAEQKNPRPKKLYYDSLTMYNYSLAAYRLGNGFQKYSYKVEKRRKKWIPWKSSLEEWLDIIMDRGIFHLHSLEYLTECIYEFSNI</sequence>
<gene>
    <name evidence="1" type="ORF">SAMN04489758_15021</name>
</gene>
<dbReference type="OrthoDB" id="1847371at2"/>
<dbReference type="EMBL" id="FOIN01000050">
    <property type="protein sequence ID" value="SET83246.1"/>
    <property type="molecule type" value="Genomic_DNA"/>
</dbReference>
<protein>
    <submittedName>
        <fullName evidence="1">Uncharacterized protein</fullName>
    </submittedName>
</protein>
<keyword evidence="2" id="KW-1185">Reference proteome</keyword>
<dbReference type="AlphaFoldDB" id="A0A1I0HHI2"/>
<evidence type="ECO:0000313" key="1">
    <source>
        <dbReference type="EMBL" id="SET83246.1"/>
    </source>
</evidence>
<dbReference type="RefSeq" id="WP_092356562.1">
    <property type="nucleotide sequence ID" value="NZ_CANSQN010000006.1"/>
</dbReference>